<evidence type="ECO:0000313" key="2">
    <source>
        <dbReference type="Proteomes" id="UP000001261"/>
    </source>
</evidence>
<dbReference type="VEuPathDB" id="FungiDB:CIMG_13311"/>
<gene>
    <name evidence="1" type="ORF">CIMG_13311</name>
</gene>
<name>A0A0D8JU74_COCIM</name>
<sequence>MDGTEGLEESGTEACRVNNKKTAREGCPTGMTKLGTNRVVAGRRAGDGWREDGNLG</sequence>
<dbReference type="RefSeq" id="XP_004445166.1">
    <property type="nucleotide sequence ID" value="XM_004445109.1"/>
</dbReference>
<dbReference type="AlphaFoldDB" id="A0A0D8JU74"/>
<dbReference type="KEGG" id="cim:CIMG_13311"/>
<dbReference type="InParanoid" id="A0A0D8JU74"/>
<proteinExistence type="predicted"/>
<organism evidence="1 2">
    <name type="scientific">Coccidioides immitis (strain RS)</name>
    <name type="common">Valley fever fungus</name>
    <dbReference type="NCBI Taxonomy" id="246410"/>
    <lineage>
        <taxon>Eukaryota</taxon>
        <taxon>Fungi</taxon>
        <taxon>Dikarya</taxon>
        <taxon>Ascomycota</taxon>
        <taxon>Pezizomycotina</taxon>
        <taxon>Eurotiomycetes</taxon>
        <taxon>Eurotiomycetidae</taxon>
        <taxon>Onygenales</taxon>
        <taxon>Onygenaceae</taxon>
        <taxon>Coccidioides</taxon>
    </lineage>
</organism>
<reference evidence="2" key="1">
    <citation type="journal article" date="2009" name="Genome Res.">
        <title>Comparative genomic analyses of the human fungal pathogens Coccidioides and their relatives.</title>
        <authorList>
            <person name="Sharpton T.J."/>
            <person name="Stajich J.E."/>
            <person name="Rounsley S.D."/>
            <person name="Gardner M.J."/>
            <person name="Wortman J.R."/>
            <person name="Jordar V.S."/>
            <person name="Maiti R."/>
            <person name="Kodira C.D."/>
            <person name="Neafsey D.E."/>
            <person name="Zeng Q."/>
            <person name="Hung C.-Y."/>
            <person name="McMahan C."/>
            <person name="Muszewska A."/>
            <person name="Grynberg M."/>
            <person name="Mandel M.A."/>
            <person name="Kellner E.M."/>
            <person name="Barker B.M."/>
            <person name="Galgiani J.N."/>
            <person name="Orbach M.J."/>
            <person name="Kirkland T.N."/>
            <person name="Cole G.T."/>
            <person name="Henn M.R."/>
            <person name="Birren B.W."/>
            <person name="Taylor J.W."/>
        </authorList>
    </citation>
    <scope>NUCLEOTIDE SEQUENCE [LARGE SCALE GENOMIC DNA]</scope>
    <source>
        <strain evidence="2">RS</strain>
    </source>
</reference>
<evidence type="ECO:0000313" key="1">
    <source>
        <dbReference type="EMBL" id="KJF60900.1"/>
    </source>
</evidence>
<reference evidence="2" key="2">
    <citation type="journal article" date="2010" name="Genome Res.">
        <title>Population genomic sequencing of Coccidioides fungi reveals recent hybridization and transposon control.</title>
        <authorList>
            <person name="Neafsey D.E."/>
            <person name="Barker B.M."/>
            <person name="Sharpton T.J."/>
            <person name="Stajich J.E."/>
            <person name="Park D.J."/>
            <person name="Whiston E."/>
            <person name="Hung C.-Y."/>
            <person name="McMahan C."/>
            <person name="White J."/>
            <person name="Sykes S."/>
            <person name="Heiman D."/>
            <person name="Young S."/>
            <person name="Zeng Q."/>
            <person name="Abouelleil A."/>
            <person name="Aftuck L."/>
            <person name="Bessette D."/>
            <person name="Brown A."/>
            <person name="FitzGerald M."/>
            <person name="Lui A."/>
            <person name="Macdonald J.P."/>
            <person name="Priest M."/>
            <person name="Orbach M.J."/>
            <person name="Galgiani J.N."/>
            <person name="Kirkland T.N."/>
            <person name="Cole G.T."/>
            <person name="Birren B.W."/>
            <person name="Henn M.R."/>
            <person name="Taylor J.W."/>
            <person name="Rounsley S.D."/>
        </authorList>
    </citation>
    <scope>GENOME REANNOTATION</scope>
    <source>
        <strain evidence="2">RS</strain>
    </source>
</reference>
<dbReference type="EMBL" id="GG704913">
    <property type="protein sequence ID" value="KJF60900.1"/>
    <property type="molecule type" value="Genomic_DNA"/>
</dbReference>
<dbReference type="Proteomes" id="UP000001261">
    <property type="component" value="Unassembled WGS sequence"/>
</dbReference>
<protein>
    <submittedName>
        <fullName evidence="1">Uncharacterized protein</fullName>
    </submittedName>
</protein>
<dbReference type="GeneID" id="24164938"/>
<keyword evidence="2" id="KW-1185">Reference proteome</keyword>
<accession>A0A0D8JU74</accession>